<sequence>MLDAAKAILGFGMHGMITTNKQYIIYILGLLLLSFSEIAQAQERKALPVTNINSEFDELMPVVAPDGKTLYFVRTGHPENIGGANAGQDIWYSQKNIEDNEWQPPLNSGAPLNNIYNNAINSLSPDGQQVWLNNVYLPRNRMAPGLSYADKTSTGWAKPQAVTIQNFTPETGFLNCYQATDSILFLSVQTDTTYLEDIFICRRVGEKEWSVPKRLNNINTTGFEIAPVLAPDGRTLYFTSNGHGGFGDADILVSRRLDNTWLNWSEPVNLGAAVNTAGFDGYFTLDTNNGMAYFTRENEEENTDIYFIRLEEIAPASENITAALPAKAEPLPNTQLVIESDRTELNLPVLVFFEVNSVQLNPQAETTLQTLKEQLASSEKTLVIQGHADDTGTEPTNKILSEKRAKAVAAYLVLQGLPAASIRIQGFGSSQPVVPNQSARNRAKNRRVEIQIE</sequence>
<dbReference type="RefSeq" id="WP_150093475.1">
    <property type="nucleotide sequence ID" value="NZ_VWSF01000040.1"/>
</dbReference>
<keyword evidence="3" id="KW-0998">Cell outer membrane</keyword>
<dbReference type="EMBL" id="VWSF01000040">
    <property type="protein sequence ID" value="KAA5538781.1"/>
    <property type="molecule type" value="Genomic_DNA"/>
</dbReference>
<evidence type="ECO:0000259" key="6">
    <source>
        <dbReference type="PROSITE" id="PS51123"/>
    </source>
</evidence>
<dbReference type="PRINTS" id="PR01023">
    <property type="entry name" value="NAFLGMOTY"/>
</dbReference>
<keyword evidence="8" id="KW-1185">Reference proteome</keyword>
<dbReference type="GO" id="GO:0009279">
    <property type="term" value="C:cell outer membrane"/>
    <property type="evidence" value="ECO:0007669"/>
    <property type="project" value="UniProtKB-SubCell"/>
</dbReference>
<dbReference type="SUPFAM" id="SSF82171">
    <property type="entry name" value="DPP6 N-terminal domain-like"/>
    <property type="match status" value="1"/>
</dbReference>
<evidence type="ECO:0000256" key="2">
    <source>
        <dbReference type="ARBA" id="ARBA00023136"/>
    </source>
</evidence>
<dbReference type="Pfam" id="PF00691">
    <property type="entry name" value="OmpA"/>
    <property type="match status" value="1"/>
</dbReference>
<dbReference type="Gene3D" id="3.30.1330.60">
    <property type="entry name" value="OmpA-like domain"/>
    <property type="match status" value="1"/>
</dbReference>
<dbReference type="PROSITE" id="PS51123">
    <property type="entry name" value="OMPA_2"/>
    <property type="match status" value="1"/>
</dbReference>
<dbReference type="InterPro" id="IPR006665">
    <property type="entry name" value="OmpA-like"/>
</dbReference>
<dbReference type="PRINTS" id="PR01021">
    <property type="entry name" value="OMPADOMAIN"/>
</dbReference>
<dbReference type="PANTHER" id="PTHR30329">
    <property type="entry name" value="STATOR ELEMENT OF FLAGELLAR MOTOR COMPLEX"/>
    <property type="match status" value="1"/>
</dbReference>
<evidence type="ECO:0000256" key="5">
    <source>
        <dbReference type="SAM" id="MobiDB-lite"/>
    </source>
</evidence>
<comment type="caution">
    <text evidence="7">The sequence shown here is derived from an EMBL/GenBank/DDBJ whole genome shotgun (WGS) entry which is preliminary data.</text>
</comment>
<name>A0A5M6CUA9_9BACT</name>
<evidence type="ECO:0000313" key="8">
    <source>
        <dbReference type="Proteomes" id="UP000323426"/>
    </source>
</evidence>
<dbReference type="AlphaFoldDB" id="A0A5M6CUA9"/>
<evidence type="ECO:0000256" key="4">
    <source>
        <dbReference type="PROSITE-ProRule" id="PRU00473"/>
    </source>
</evidence>
<organism evidence="7 8">
    <name type="scientific">Adhaeribacter rhizoryzae</name>
    <dbReference type="NCBI Taxonomy" id="2607907"/>
    <lineage>
        <taxon>Bacteria</taxon>
        <taxon>Pseudomonadati</taxon>
        <taxon>Bacteroidota</taxon>
        <taxon>Cytophagia</taxon>
        <taxon>Cytophagales</taxon>
        <taxon>Hymenobacteraceae</taxon>
        <taxon>Adhaeribacter</taxon>
    </lineage>
</organism>
<keyword evidence="2 4" id="KW-0472">Membrane</keyword>
<dbReference type="InterPro" id="IPR011659">
    <property type="entry name" value="WD40"/>
</dbReference>
<reference evidence="7 8" key="1">
    <citation type="submission" date="2019-09" db="EMBL/GenBank/DDBJ databases">
        <title>Genome sequence and assembly of Adhaeribacter sp.</title>
        <authorList>
            <person name="Chhetri G."/>
        </authorList>
    </citation>
    <scope>NUCLEOTIDE SEQUENCE [LARGE SCALE GENOMIC DNA]</scope>
    <source>
        <strain evidence="7 8">DK36</strain>
    </source>
</reference>
<dbReference type="InterPro" id="IPR050330">
    <property type="entry name" value="Bact_OuterMem_StrucFunc"/>
</dbReference>
<gene>
    <name evidence="7" type="ORF">F0145_25600</name>
</gene>
<feature type="compositionally biased region" description="Polar residues" evidence="5">
    <location>
        <begin position="431"/>
        <end position="440"/>
    </location>
</feature>
<feature type="region of interest" description="Disordered" evidence="5">
    <location>
        <begin position="431"/>
        <end position="453"/>
    </location>
</feature>
<dbReference type="InterPro" id="IPR036737">
    <property type="entry name" value="OmpA-like_sf"/>
</dbReference>
<evidence type="ECO:0000313" key="7">
    <source>
        <dbReference type="EMBL" id="KAA5538781.1"/>
    </source>
</evidence>
<dbReference type="CDD" id="cd07185">
    <property type="entry name" value="OmpA_C-like"/>
    <property type="match status" value="1"/>
</dbReference>
<comment type="subcellular location">
    <subcellularLocation>
        <location evidence="1">Cell outer membrane</location>
    </subcellularLocation>
</comment>
<dbReference type="Pfam" id="PF07676">
    <property type="entry name" value="PD40"/>
    <property type="match status" value="2"/>
</dbReference>
<evidence type="ECO:0000256" key="3">
    <source>
        <dbReference type="ARBA" id="ARBA00023237"/>
    </source>
</evidence>
<feature type="domain" description="OmpA-like" evidence="6">
    <location>
        <begin position="340"/>
        <end position="453"/>
    </location>
</feature>
<protein>
    <submittedName>
        <fullName evidence="7">OmpA family protein</fullName>
    </submittedName>
</protein>
<dbReference type="SUPFAM" id="SSF103088">
    <property type="entry name" value="OmpA-like"/>
    <property type="match status" value="1"/>
</dbReference>
<dbReference type="InterPro" id="IPR006664">
    <property type="entry name" value="OMP_bac"/>
</dbReference>
<evidence type="ECO:0000256" key="1">
    <source>
        <dbReference type="ARBA" id="ARBA00004442"/>
    </source>
</evidence>
<dbReference type="PANTHER" id="PTHR30329:SF21">
    <property type="entry name" value="LIPOPROTEIN YIAD-RELATED"/>
    <property type="match status" value="1"/>
</dbReference>
<dbReference type="Proteomes" id="UP000323426">
    <property type="component" value="Unassembled WGS sequence"/>
</dbReference>
<proteinExistence type="predicted"/>
<accession>A0A5M6CUA9</accession>